<dbReference type="PANTHER" id="PTHR42973">
    <property type="entry name" value="BINDING OXIDOREDUCTASE, PUTATIVE (AFU_ORTHOLOGUE AFUA_1G17690)-RELATED"/>
    <property type="match status" value="1"/>
</dbReference>
<dbReference type="InterPro" id="IPR006094">
    <property type="entry name" value="Oxid_FAD_bind_N"/>
</dbReference>
<dbReference type="AlphaFoldDB" id="A0A8H4LJX7"/>
<sequence>MAASLSGLDSFSCEYIVPTSDTPLNVVNRWSDTKIERPALVVTPKNEQDVQAAIRIARDNKLTIVTGGGGHGTFVIVGPSSLYVDMKNFKKIELNKENGTVQVGGGVVAGELLKALAAEGYYTPLTNSNAVGVVGAIIGGGNTPWTGLHGWMADIVVSFNLVTAAGEVVHVSGVSTGKDLALFNALCGAGHGLGVITSVETSAYPISRLNMTDDKIWTRTLIFPPPALETAAQAFLDLSRLSPAAGMSLAFARSPPGTPAAGAPIIALGLAYFGPAEEGEKEAALLFKDDVAGKAVFASTDAVPIPNMNDKFEPQNVHGGHKAIASCRLEKIDLAAIKAAFEKWLAATTEYPDAQMTLLVISSTNSMRYVEAGQMSSGAAKFLECRNRGLSAMIVAICQKEDTRVALAKFMDDTIAVVRKSDEGTKPRSFPNNLRFGVNLEEMFDKERLEELRGIKKLWDADGIFWSPYEV</sequence>
<dbReference type="GO" id="GO:0071949">
    <property type="term" value="F:FAD binding"/>
    <property type="evidence" value="ECO:0007669"/>
    <property type="project" value="InterPro"/>
</dbReference>
<dbReference type="PANTHER" id="PTHR42973:SF7">
    <property type="entry name" value="FAD-BINDING PCMH-TYPE DOMAIN-CONTAINING PROTEIN"/>
    <property type="match status" value="1"/>
</dbReference>
<keyword evidence="4" id="KW-0560">Oxidoreductase</keyword>
<accession>A0A8H4LJX7</accession>
<evidence type="ECO:0000256" key="4">
    <source>
        <dbReference type="ARBA" id="ARBA00023002"/>
    </source>
</evidence>
<evidence type="ECO:0000313" key="6">
    <source>
        <dbReference type="EMBL" id="KAF4470546.1"/>
    </source>
</evidence>
<evidence type="ECO:0000256" key="1">
    <source>
        <dbReference type="ARBA" id="ARBA00005466"/>
    </source>
</evidence>
<comment type="similarity">
    <text evidence="1">Belongs to the oxygen-dependent FAD-linked oxidoreductase family.</text>
</comment>
<proteinExistence type="inferred from homology"/>
<dbReference type="OrthoDB" id="415825at2759"/>
<dbReference type="Gene3D" id="3.30.43.10">
    <property type="entry name" value="Uridine Diphospho-n-acetylenolpyruvylglucosamine Reductase, domain 2"/>
    <property type="match status" value="1"/>
</dbReference>
<dbReference type="InterPro" id="IPR016166">
    <property type="entry name" value="FAD-bd_PCMH"/>
</dbReference>
<dbReference type="EMBL" id="JAADYS010000327">
    <property type="protein sequence ID" value="KAF4470546.1"/>
    <property type="molecule type" value="Genomic_DNA"/>
</dbReference>
<dbReference type="InterPro" id="IPR016167">
    <property type="entry name" value="FAD-bd_PCMH_sub1"/>
</dbReference>
<organism evidence="6 7">
    <name type="scientific">Fusarium albosuccineum</name>
    <dbReference type="NCBI Taxonomy" id="1237068"/>
    <lineage>
        <taxon>Eukaryota</taxon>
        <taxon>Fungi</taxon>
        <taxon>Dikarya</taxon>
        <taxon>Ascomycota</taxon>
        <taxon>Pezizomycotina</taxon>
        <taxon>Sordariomycetes</taxon>
        <taxon>Hypocreomycetidae</taxon>
        <taxon>Hypocreales</taxon>
        <taxon>Nectriaceae</taxon>
        <taxon>Fusarium</taxon>
        <taxon>Fusarium decemcellulare species complex</taxon>
    </lineage>
</organism>
<dbReference type="Gene3D" id="3.40.462.20">
    <property type="match status" value="1"/>
</dbReference>
<dbReference type="InterPro" id="IPR036318">
    <property type="entry name" value="FAD-bd_PCMH-like_sf"/>
</dbReference>
<evidence type="ECO:0000256" key="2">
    <source>
        <dbReference type="ARBA" id="ARBA00022630"/>
    </source>
</evidence>
<comment type="caution">
    <text evidence="6">The sequence shown here is derived from an EMBL/GenBank/DDBJ whole genome shotgun (WGS) entry which is preliminary data.</text>
</comment>
<keyword evidence="2" id="KW-0285">Flavoprotein</keyword>
<dbReference type="InterPro" id="IPR016169">
    <property type="entry name" value="FAD-bd_PCMH_sub2"/>
</dbReference>
<dbReference type="PROSITE" id="PS00862">
    <property type="entry name" value="OX2_COVAL_FAD"/>
    <property type="match status" value="1"/>
</dbReference>
<name>A0A8H4LJX7_9HYPO</name>
<dbReference type="GO" id="GO:0016491">
    <property type="term" value="F:oxidoreductase activity"/>
    <property type="evidence" value="ECO:0007669"/>
    <property type="project" value="UniProtKB-KW"/>
</dbReference>
<dbReference type="InterPro" id="IPR050416">
    <property type="entry name" value="FAD-linked_Oxidoreductase"/>
</dbReference>
<feature type="domain" description="FAD-binding PCMH-type" evidence="5">
    <location>
        <begin position="34"/>
        <end position="206"/>
    </location>
</feature>
<dbReference type="InterPro" id="IPR006093">
    <property type="entry name" value="Oxy_OxRdtase_FAD_BS"/>
</dbReference>
<gene>
    <name evidence="6" type="ORF">FALBO_2546</name>
</gene>
<dbReference type="Gene3D" id="3.30.465.10">
    <property type="match status" value="1"/>
</dbReference>
<dbReference type="SUPFAM" id="SSF56176">
    <property type="entry name" value="FAD-binding/transporter-associated domain-like"/>
    <property type="match status" value="1"/>
</dbReference>
<dbReference type="Proteomes" id="UP000554235">
    <property type="component" value="Unassembled WGS sequence"/>
</dbReference>
<evidence type="ECO:0000259" key="5">
    <source>
        <dbReference type="PROSITE" id="PS51387"/>
    </source>
</evidence>
<reference evidence="6 7" key="1">
    <citation type="submission" date="2020-01" db="EMBL/GenBank/DDBJ databases">
        <title>Identification and distribution of gene clusters putatively required for synthesis of sphingolipid metabolism inhibitors in phylogenetically diverse species of the filamentous fungus Fusarium.</title>
        <authorList>
            <person name="Kim H.-S."/>
            <person name="Busman M."/>
            <person name="Brown D.W."/>
            <person name="Divon H."/>
            <person name="Uhlig S."/>
            <person name="Proctor R.H."/>
        </authorList>
    </citation>
    <scope>NUCLEOTIDE SEQUENCE [LARGE SCALE GENOMIC DNA]</scope>
    <source>
        <strain evidence="6 7">NRRL 20459</strain>
    </source>
</reference>
<evidence type="ECO:0000256" key="3">
    <source>
        <dbReference type="ARBA" id="ARBA00022827"/>
    </source>
</evidence>
<dbReference type="PROSITE" id="PS51387">
    <property type="entry name" value="FAD_PCMH"/>
    <property type="match status" value="1"/>
</dbReference>
<keyword evidence="3" id="KW-0274">FAD</keyword>
<dbReference type="Pfam" id="PF01565">
    <property type="entry name" value="FAD_binding_4"/>
    <property type="match status" value="1"/>
</dbReference>
<protein>
    <submittedName>
        <fullName evidence="6">6-hydroxy-D-nicotine oxidase</fullName>
    </submittedName>
</protein>
<keyword evidence="7" id="KW-1185">Reference proteome</keyword>
<evidence type="ECO:0000313" key="7">
    <source>
        <dbReference type="Proteomes" id="UP000554235"/>
    </source>
</evidence>